<proteinExistence type="predicted"/>
<dbReference type="EMBL" id="SSND01000003">
    <property type="protein sequence ID" value="THD82820.1"/>
    <property type="molecule type" value="Genomic_DNA"/>
</dbReference>
<dbReference type="OrthoDB" id="9792155at2"/>
<comment type="caution">
    <text evidence="2">The sequence shown here is derived from an EMBL/GenBank/DDBJ whole genome shotgun (WGS) entry which is preliminary data.</text>
</comment>
<name>A0A4V3V085_9RHOB</name>
<evidence type="ECO:0000313" key="2">
    <source>
        <dbReference type="EMBL" id="THD82820.1"/>
    </source>
</evidence>
<dbReference type="GO" id="GO:0003676">
    <property type="term" value="F:nucleic acid binding"/>
    <property type="evidence" value="ECO:0007669"/>
    <property type="project" value="InterPro"/>
</dbReference>
<dbReference type="SUPFAM" id="SSF50199">
    <property type="entry name" value="Staphylococcal nuclease"/>
    <property type="match status" value="1"/>
</dbReference>
<dbReference type="SMART" id="SM00318">
    <property type="entry name" value="SNc"/>
    <property type="match status" value="1"/>
</dbReference>
<gene>
    <name evidence="2" type="ORF">E7811_11710</name>
</gene>
<dbReference type="Proteomes" id="UP000309450">
    <property type="component" value="Unassembled WGS sequence"/>
</dbReference>
<protein>
    <submittedName>
        <fullName evidence="2">Thermonuclease family protein</fullName>
    </submittedName>
</protein>
<dbReference type="PROSITE" id="PS01123">
    <property type="entry name" value="TNASE_1"/>
    <property type="match status" value="1"/>
</dbReference>
<dbReference type="GO" id="GO:0004518">
    <property type="term" value="F:nuclease activity"/>
    <property type="evidence" value="ECO:0007669"/>
    <property type="project" value="InterPro"/>
</dbReference>
<reference evidence="2 3" key="1">
    <citation type="submission" date="2019-04" db="EMBL/GenBank/DDBJ databases">
        <title>Draft genome sequence of Gemmobacter aestuarii sp. nov.</title>
        <authorList>
            <person name="Hameed A."/>
            <person name="Lin S.-Y."/>
            <person name="Shahina M."/>
            <person name="Lai W.-A."/>
            <person name="Young C.-C."/>
        </authorList>
    </citation>
    <scope>NUCLEOTIDE SEQUENCE [LARGE SCALE GENOMIC DNA]</scope>
    <source>
        <strain evidence="2 3">CC-PW-75</strain>
    </source>
</reference>
<dbReference type="AlphaFoldDB" id="A0A4V3V085"/>
<feature type="domain" description="TNase-like" evidence="1">
    <location>
        <begin position="33"/>
        <end position="150"/>
    </location>
</feature>
<dbReference type="Gene3D" id="2.40.50.90">
    <property type="match status" value="1"/>
</dbReference>
<dbReference type="InterPro" id="IPR016071">
    <property type="entry name" value="Staphylococal_nuclease_OB-fold"/>
</dbReference>
<dbReference type="PROSITE" id="PS50830">
    <property type="entry name" value="TNASE_3"/>
    <property type="match status" value="1"/>
</dbReference>
<sequence length="150" mass="16463">MRRMGPELFVYVVLTLIGLWKLAEWVAPWHGLTEAGCRVGYVYDGDTVELICADGRETARVQGLDAPETKSPGCPEELALGRRATERLRELVAQGPVEISDLGHEKYGRRLIHLRVAGEDVAGVMASEGLAVLYQGDTRPDWCAELGASR</sequence>
<organism evidence="2 3">
    <name type="scientific">Aliigemmobacter aestuarii</name>
    <dbReference type="NCBI Taxonomy" id="1445661"/>
    <lineage>
        <taxon>Bacteria</taxon>
        <taxon>Pseudomonadati</taxon>
        <taxon>Pseudomonadota</taxon>
        <taxon>Alphaproteobacteria</taxon>
        <taxon>Rhodobacterales</taxon>
        <taxon>Paracoccaceae</taxon>
        <taxon>Aliigemmobacter</taxon>
    </lineage>
</organism>
<evidence type="ECO:0000259" key="1">
    <source>
        <dbReference type="PROSITE" id="PS50830"/>
    </source>
</evidence>
<accession>A0A4V3V085</accession>
<dbReference type="Pfam" id="PF00565">
    <property type="entry name" value="SNase"/>
    <property type="match status" value="1"/>
</dbReference>
<dbReference type="InterPro" id="IPR002071">
    <property type="entry name" value="Thermonucl_AS"/>
</dbReference>
<keyword evidence="3" id="KW-1185">Reference proteome</keyword>
<dbReference type="InterPro" id="IPR035437">
    <property type="entry name" value="SNase_OB-fold_sf"/>
</dbReference>
<evidence type="ECO:0000313" key="3">
    <source>
        <dbReference type="Proteomes" id="UP000309450"/>
    </source>
</evidence>